<dbReference type="Proteomes" id="UP000492821">
    <property type="component" value="Unassembled WGS sequence"/>
</dbReference>
<reference evidence="3" key="2">
    <citation type="submission" date="2020-10" db="UniProtKB">
        <authorList>
            <consortium name="WormBaseParasite"/>
        </authorList>
    </citation>
    <scope>IDENTIFICATION</scope>
</reference>
<keyword evidence="1" id="KW-1133">Transmembrane helix</keyword>
<evidence type="ECO:0000313" key="2">
    <source>
        <dbReference type="Proteomes" id="UP000492821"/>
    </source>
</evidence>
<sequence>MTTTPLYVIACFTNLGYIVAVATCILAPFYLYAVICKSPDHMTAYRNLLLTQFVFSALTTVSYASTLPMVDDETFHWHLYGVIEVKSDILAAIVAIIITYYCNVNTDLLLIMLINRYDTVSKNVVTYPRSRYFYTYTFICITNVAECYTIIFRITNLYFPYGLEIAMVTENFIVFTSALYHLSRIIGLIAIISLNVQFEKNYENVLSPVVARLHKMLTKSIIANLISALICTRLPLLLVLAASISGDLDICIFAMNTLGLYISGAFLVSMILTLHFVKPYWRYIVRSFKRKNNVVTVGHVVFVSNVES</sequence>
<feature type="transmembrane region" description="Helical" evidence="1">
    <location>
        <begin position="258"/>
        <end position="281"/>
    </location>
</feature>
<keyword evidence="1" id="KW-0812">Transmembrane</keyword>
<proteinExistence type="predicted"/>
<accession>A0A7E4UZP0</accession>
<evidence type="ECO:0000313" key="3">
    <source>
        <dbReference type="WBParaSite" id="Pan_g14809.t1"/>
    </source>
</evidence>
<keyword evidence="2" id="KW-1185">Reference proteome</keyword>
<feature type="transmembrane region" description="Helical" evidence="1">
    <location>
        <begin position="6"/>
        <end position="35"/>
    </location>
</feature>
<name>A0A7E4UZP0_PANRE</name>
<evidence type="ECO:0000256" key="1">
    <source>
        <dbReference type="SAM" id="Phobius"/>
    </source>
</evidence>
<feature type="transmembrane region" description="Helical" evidence="1">
    <location>
        <begin position="221"/>
        <end position="246"/>
    </location>
</feature>
<reference evidence="2" key="1">
    <citation type="journal article" date="2013" name="Genetics">
        <title>The draft genome and transcriptome of Panagrellus redivivus are shaped by the harsh demands of a free-living lifestyle.</title>
        <authorList>
            <person name="Srinivasan J."/>
            <person name="Dillman A.R."/>
            <person name="Macchietto M.G."/>
            <person name="Heikkinen L."/>
            <person name="Lakso M."/>
            <person name="Fracchia K.M."/>
            <person name="Antoshechkin I."/>
            <person name="Mortazavi A."/>
            <person name="Wong G."/>
            <person name="Sternberg P.W."/>
        </authorList>
    </citation>
    <scope>NUCLEOTIDE SEQUENCE [LARGE SCALE GENOMIC DNA]</scope>
    <source>
        <strain evidence="2">MT8872</strain>
    </source>
</reference>
<feature type="transmembrane region" description="Helical" evidence="1">
    <location>
        <begin position="89"/>
        <end position="113"/>
    </location>
</feature>
<feature type="transmembrane region" description="Helical" evidence="1">
    <location>
        <begin position="172"/>
        <end position="194"/>
    </location>
</feature>
<organism evidence="2 3">
    <name type="scientific">Panagrellus redivivus</name>
    <name type="common">Microworm</name>
    <dbReference type="NCBI Taxonomy" id="6233"/>
    <lineage>
        <taxon>Eukaryota</taxon>
        <taxon>Metazoa</taxon>
        <taxon>Ecdysozoa</taxon>
        <taxon>Nematoda</taxon>
        <taxon>Chromadorea</taxon>
        <taxon>Rhabditida</taxon>
        <taxon>Tylenchina</taxon>
        <taxon>Panagrolaimomorpha</taxon>
        <taxon>Panagrolaimoidea</taxon>
        <taxon>Panagrolaimidae</taxon>
        <taxon>Panagrellus</taxon>
    </lineage>
</organism>
<dbReference type="WBParaSite" id="Pan_g14809.t1">
    <property type="protein sequence ID" value="Pan_g14809.t1"/>
    <property type="gene ID" value="Pan_g14809"/>
</dbReference>
<keyword evidence="1" id="KW-0472">Membrane</keyword>
<dbReference type="AlphaFoldDB" id="A0A7E4UZP0"/>
<protein>
    <submittedName>
        <fullName evidence="3">G protein-coupled receptor</fullName>
    </submittedName>
</protein>
<feature type="transmembrane region" description="Helical" evidence="1">
    <location>
        <begin position="47"/>
        <end position="69"/>
    </location>
</feature>
<feature type="transmembrane region" description="Helical" evidence="1">
    <location>
        <begin position="133"/>
        <end position="152"/>
    </location>
</feature>